<name>A0A0C9TK31_SPHS4</name>
<dbReference type="PANTHER" id="PTHR19303">
    <property type="entry name" value="TRANSPOSON"/>
    <property type="match status" value="1"/>
</dbReference>
<evidence type="ECO:0000256" key="1">
    <source>
        <dbReference type="SAM" id="MobiDB-lite"/>
    </source>
</evidence>
<evidence type="ECO:0000313" key="4">
    <source>
        <dbReference type="Proteomes" id="UP000054279"/>
    </source>
</evidence>
<feature type="compositionally biased region" description="Polar residues" evidence="1">
    <location>
        <begin position="187"/>
        <end position="197"/>
    </location>
</feature>
<evidence type="ECO:0000313" key="3">
    <source>
        <dbReference type="EMBL" id="KIJ30088.1"/>
    </source>
</evidence>
<keyword evidence="4" id="KW-1185">Reference proteome</keyword>
<evidence type="ECO:0000259" key="2">
    <source>
        <dbReference type="Pfam" id="PF03184"/>
    </source>
</evidence>
<dbReference type="AlphaFoldDB" id="A0A0C9TK31"/>
<organism evidence="3 4">
    <name type="scientific">Sphaerobolus stellatus (strain SS14)</name>
    <dbReference type="NCBI Taxonomy" id="990650"/>
    <lineage>
        <taxon>Eukaryota</taxon>
        <taxon>Fungi</taxon>
        <taxon>Dikarya</taxon>
        <taxon>Basidiomycota</taxon>
        <taxon>Agaricomycotina</taxon>
        <taxon>Agaricomycetes</taxon>
        <taxon>Phallomycetidae</taxon>
        <taxon>Geastrales</taxon>
        <taxon>Sphaerobolaceae</taxon>
        <taxon>Sphaerobolus</taxon>
    </lineage>
</organism>
<dbReference type="Proteomes" id="UP000054279">
    <property type="component" value="Unassembled WGS sequence"/>
</dbReference>
<protein>
    <recommendedName>
        <fullName evidence="2">DDE-1 domain-containing protein</fullName>
    </recommendedName>
</protein>
<feature type="domain" description="DDE-1" evidence="2">
    <location>
        <begin position="19"/>
        <end position="115"/>
    </location>
</feature>
<gene>
    <name evidence="3" type="ORF">M422DRAFT_268445</name>
</gene>
<dbReference type="GO" id="GO:0005634">
    <property type="term" value="C:nucleus"/>
    <property type="evidence" value="ECO:0007669"/>
    <property type="project" value="TreeGrafter"/>
</dbReference>
<dbReference type="Pfam" id="PF03184">
    <property type="entry name" value="DDE_1"/>
    <property type="match status" value="1"/>
</dbReference>
<dbReference type="PANTHER" id="PTHR19303:SF74">
    <property type="entry name" value="POGO TRANSPOSABLE ELEMENT WITH KRAB DOMAIN"/>
    <property type="match status" value="1"/>
</dbReference>
<dbReference type="InterPro" id="IPR050863">
    <property type="entry name" value="CenT-Element_Derived"/>
</dbReference>
<reference evidence="3 4" key="1">
    <citation type="submission" date="2014-06" db="EMBL/GenBank/DDBJ databases">
        <title>Evolutionary Origins and Diversification of the Mycorrhizal Mutualists.</title>
        <authorList>
            <consortium name="DOE Joint Genome Institute"/>
            <consortium name="Mycorrhizal Genomics Consortium"/>
            <person name="Kohler A."/>
            <person name="Kuo A."/>
            <person name="Nagy L.G."/>
            <person name="Floudas D."/>
            <person name="Copeland A."/>
            <person name="Barry K.W."/>
            <person name="Cichocki N."/>
            <person name="Veneault-Fourrey C."/>
            <person name="LaButti K."/>
            <person name="Lindquist E.A."/>
            <person name="Lipzen A."/>
            <person name="Lundell T."/>
            <person name="Morin E."/>
            <person name="Murat C."/>
            <person name="Riley R."/>
            <person name="Ohm R."/>
            <person name="Sun H."/>
            <person name="Tunlid A."/>
            <person name="Henrissat B."/>
            <person name="Grigoriev I.V."/>
            <person name="Hibbett D.S."/>
            <person name="Martin F."/>
        </authorList>
    </citation>
    <scope>NUCLEOTIDE SEQUENCE [LARGE SCALE GENOMIC DNA]</scope>
    <source>
        <strain evidence="3 4">SS14</strain>
    </source>
</reference>
<feature type="region of interest" description="Disordered" evidence="1">
    <location>
        <begin position="164"/>
        <end position="204"/>
    </location>
</feature>
<sequence>MPPRATGDWHAVEGIGCFSQSANGWTDNFICHQWFEKTFIPFAKGCNISRKPILLISDGHQSHETPEMHALAFDNFIILYCLPPKTTHKLQPLDVGVFGPLLLAWTSHCENRAIARNPITHYNVLAEYMEIRACSMKPTLIREAIAKTGTWPIDFSKFSNEDFAPSKHTSTIPSFPPSFPKRALLAPNSSDPLASSPNHKEAEG</sequence>
<proteinExistence type="predicted"/>
<dbReference type="OrthoDB" id="3064354at2759"/>
<dbReference type="InterPro" id="IPR004875">
    <property type="entry name" value="DDE_SF_endonuclease_dom"/>
</dbReference>
<dbReference type="GO" id="GO:0003677">
    <property type="term" value="F:DNA binding"/>
    <property type="evidence" value="ECO:0007669"/>
    <property type="project" value="TreeGrafter"/>
</dbReference>
<dbReference type="EMBL" id="KN837269">
    <property type="protein sequence ID" value="KIJ30088.1"/>
    <property type="molecule type" value="Genomic_DNA"/>
</dbReference>
<accession>A0A0C9TK31</accession>
<dbReference type="HOGENOM" id="CLU_013929_2_4_1"/>